<dbReference type="Pfam" id="PF04314">
    <property type="entry name" value="PCuAC"/>
    <property type="match status" value="1"/>
</dbReference>
<organism evidence="2 3">
    <name type="scientific">Gemmobacter denitrificans</name>
    <dbReference type="NCBI Taxonomy" id="3123040"/>
    <lineage>
        <taxon>Bacteria</taxon>
        <taxon>Pseudomonadati</taxon>
        <taxon>Pseudomonadota</taxon>
        <taxon>Alphaproteobacteria</taxon>
        <taxon>Rhodobacterales</taxon>
        <taxon>Paracoccaceae</taxon>
        <taxon>Gemmobacter</taxon>
    </lineage>
</organism>
<name>A0ABU8BT02_9RHOB</name>
<accession>A0ABU8BT02</accession>
<gene>
    <name evidence="2" type="ORF">V6590_04390</name>
</gene>
<protein>
    <submittedName>
        <fullName evidence="2">Copper chaperone PCu(A)C</fullName>
    </submittedName>
</protein>
<keyword evidence="1" id="KW-0732">Signal</keyword>
<evidence type="ECO:0000313" key="3">
    <source>
        <dbReference type="Proteomes" id="UP001431963"/>
    </source>
</evidence>
<proteinExistence type="predicted"/>
<evidence type="ECO:0000256" key="1">
    <source>
        <dbReference type="SAM" id="SignalP"/>
    </source>
</evidence>
<reference evidence="2" key="1">
    <citation type="submission" date="2024-02" db="EMBL/GenBank/DDBJ databases">
        <title>Genome sequences of strain Gemmobacter sp. JM10B15.</title>
        <authorList>
            <person name="Zhang M."/>
        </authorList>
    </citation>
    <scope>NUCLEOTIDE SEQUENCE</scope>
    <source>
        <strain evidence="2">JM10B15</strain>
    </source>
</reference>
<keyword evidence="3" id="KW-1185">Reference proteome</keyword>
<dbReference type="PANTHER" id="PTHR36302">
    <property type="entry name" value="BLR7088 PROTEIN"/>
    <property type="match status" value="1"/>
</dbReference>
<comment type="caution">
    <text evidence="2">The sequence shown here is derived from an EMBL/GenBank/DDBJ whole genome shotgun (WGS) entry which is preliminary data.</text>
</comment>
<dbReference type="PANTHER" id="PTHR36302:SF1">
    <property type="entry name" value="COPPER CHAPERONE PCU(A)C"/>
    <property type="match status" value="1"/>
</dbReference>
<dbReference type="EMBL" id="JBALHR010000002">
    <property type="protein sequence ID" value="MEH7827378.1"/>
    <property type="molecule type" value="Genomic_DNA"/>
</dbReference>
<dbReference type="Proteomes" id="UP001431963">
    <property type="component" value="Unassembled WGS sequence"/>
</dbReference>
<dbReference type="InterPro" id="IPR036182">
    <property type="entry name" value="PCuAC_sf"/>
</dbReference>
<feature type="signal peptide" evidence="1">
    <location>
        <begin position="1"/>
        <end position="21"/>
    </location>
</feature>
<dbReference type="Gene3D" id="2.60.40.1890">
    <property type="entry name" value="PCu(A)C copper chaperone"/>
    <property type="match status" value="1"/>
</dbReference>
<feature type="chain" id="PRO_5046002983" evidence="1">
    <location>
        <begin position="22"/>
        <end position="166"/>
    </location>
</feature>
<dbReference type="InterPro" id="IPR058248">
    <property type="entry name" value="Lxx211020-like"/>
</dbReference>
<dbReference type="RefSeq" id="WP_335420122.1">
    <property type="nucleotide sequence ID" value="NZ_JBALHR010000002.1"/>
</dbReference>
<dbReference type="SUPFAM" id="SSF110087">
    <property type="entry name" value="DR1885-like metal-binding protein"/>
    <property type="match status" value="1"/>
</dbReference>
<evidence type="ECO:0000313" key="2">
    <source>
        <dbReference type="EMBL" id="MEH7827378.1"/>
    </source>
</evidence>
<dbReference type="InterPro" id="IPR007410">
    <property type="entry name" value="LpqE-like"/>
</dbReference>
<sequence length="166" mass="17401">MIFLRHFAVMAALGLALPAFAEGSITITDPYARVSTMMAKSGAAFMVIENHGSADDRLVSAASDVAEKVELHTHKADANGVMQMLEVPEGFAIPAGEAYALARGGDHVMFLGLTRALNHGDTVNVTLTFEKAGPIEVTIPVDLERKAPMVGMGEGHGHAHGHGASN</sequence>